<dbReference type="RefSeq" id="WP_213214768.1">
    <property type="nucleotide sequence ID" value="NZ_QTKU01000001.1"/>
</dbReference>
<evidence type="ECO:0000313" key="3">
    <source>
        <dbReference type="EMBL" id="MBS8259092.1"/>
    </source>
</evidence>
<dbReference type="PANTHER" id="PTHR43228">
    <property type="entry name" value="TWO-COMPONENT RESPONSE REGULATOR"/>
    <property type="match status" value="1"/>
</dbReference>
<organism evidence="3 4">
    <name type="scientific">Roseibium polysiphoniae</name>
    <dbReference type="NCBI Taxonomy" id="2571221"/>
    <lineage>
        <taxon>Bacteria</taxon>
        <taxon>Pseudomonadati</taxon>
        <taxon>Pseudomonadota</taxon>
        <taxon>Alphaproteobacteria</taxon>
        <taxon>Hyphomicrobiales</taxon>
        <taxon>Stappiaceae</taxon>
        <taxon>Roseibium</taxon>
    </lineage>
</organism>
<accession>A0A944CAS7</accession>
<dbReference type="Gene3D" id="3.40.50.2300">
    <property type="match status" value="1"/>
</dbReference>
<evidence type="ECO:0000256" key="1">
    <source>
        <dbReference type="PROSITE-ProRule" id="PRU00169"/>
    </source>
</evidence>
<dbReference type="PANTHER" id="PTHR43228:SF1">
    <property type="entry name" value="TWO-COMPONENT RESPONSE REGULATOR ARR22"/>
    <property type="match status" value="1"/>
</dbReference>
<keyword evidence="1" id="KW-0597">Phosphoprotein</keyword>
<evidence type="ECO:0000259" key="2">
    <source>
        <dbReference type="PROSITE" id="PS50110"/>
    </source>
</evidence>
<dbReference type="InterPro" id="IPR001789">
    <property type="entry name" value="Sig_transdc_resp-reg_receiver"/>
</dbReference>
<dbReference type="SUPFAM" id="SSF52172">
    <property type="entry name" value="CheY-like"/>
    <property type="match status" value="1"/>
</dbReference>
<dbReference type="InterPro" id="IPR011006">
    <property type="entry name" value="CheY-like_superfamily"/>
</dbReference>
<dbReference type="GO" id="GO:0000160">
    <property type="term" value="P:phosphorelay signal transduction system"/>
    <property type="evidence" value="ECO:0007669"/>
    <property type="project" value="InterPro"/>
</dbReference>
<dbReference type="AlphaFoldDB" id="A0A944CAS7"/>
<protein>
    <submittedName>
        <fullName evidence="3">Response regulator</fullName>
    </submittedName>
</protein>
<feature type="modified residue" description="4-aspartylphosphate" evidence="1">
    <location>
        <position position="61"/>
    </location>
</feature>
<dbReference type="EMBL" id="QTKU01000001">
    <property type="protein sequence ID" value="MBS8259092.1"/>
    <property type="molecule type" value="Genomic_DNA"/>
</dbReference>
<evidence type="ECO:0000313" key="4">
    <source>
        <dbReference type="Proteomes" id="UP000705379"/>
    </source>
</evidence>
<gene>
    <name evidence="3" type="ORF">DYI23_02570</name>
</gene>
<dbReference type="InterPro" id="IPR052048">
    <property type="entry name" value="ST_Response_Regulator"/>
</dbReference>
<sequence length="179" mass="19244">MNRAWDLSQTSFLVIEDNIHMRSILRSVLSGFGVRQIYEASDGADGLEIVLDRTPDFILVDWAMAPVSGADFIKILRSDKDKFISTIPVVVVSAHSQKATIVEAMKLGVHGFIAKPVSPAVLFDRIGDILQKQELHGRCKGVYGQAAATPKRSGAAAQGTKAAAASARVKKDPVSMALL</sequence>
<reference evidence="3" key="1">
    <citation type="submission" date="2018-08" db="EMBL/GenBank/DDBJ databases">
        <authorList>
            <person name="Jin W."/>
            <person name="Wang H."/>
            <person name="Yang Y."/>
            <person name="Li M."/>
            <person name="Liu J."/>
        </authorList>
    </citation>
    <scope>NUCLEOTIDE SEQUENCE</scope>
    <source>
        <strain evidence="3">AESS21</strain>
    </source>
</reference>
<feature type="domain" description="Response regulatory" evidence="2">
    <location>
        <begin position="11"/>
        <end position="130"/>
    </location>
</feature>
<dbReference type="PROSITE" id="PS50110">
    <property type="entry name" value="RESPONSE_REGULATORY"/>
    <property type="match status" value="1"/>
</dbReference>
<comment type="caution">
    <text evidence="3">The sequence shown here is derived from an EMBL/GenBank/DDBJ whole genome shotgun (WGS) entry which is preliminary data.</text>
</comment>
<name>A0A944CAS7_9HYPH</name>
<reference evidence="3" key="2">
    <citation type="journal article" date="2021" name="Microorganisms">
        <title>Bacterial Dimethylsulfoniopropionate Biosynthesis in the East China Sea.</title>
        <authorList>
            <person name="Liu J."/>
            <person name="Zhang Y."/>
            <person name="Liu J."/>
            <person name="Zhong H."/>
            <person name="Williams B.T."/>
            <person name="Zheng Y."/>
            <person name="Curson A.R.J."/>
            <person name="Sun C."/>
            <person name="Sun H."/>
            <person name="Song D."/>
            <person name="Wagner Mackenzie B."/>
            <person name="Bermejo Martinez A."/>
            <person name="Todd J.D."/>
            <person name="Zhang X.H."/>
        </authorList>
    </citation>
    <scope>NUCLEOTIDE SEQUENCE</scope>
    <source>
        <strain evidence="3">AESS21</strain>
    </source>
</reference>
<dbReference type="Pfam" id="PF00072">
    <property type="entry name" value="Response_reg"/>
    <property type="match status" value="1"/>
</dbReference>
<dbReference type="Proteomes" id="UP000705379">
    <property type="component" value="Unassembled WGS sequence"/>
</dbReference>
<dbReference type="SMART" id="SM00448">
    <property type="entry name" value="REC"/>
    <property type="match status" value="1"/>
</dbReference>
<proteinExistence type="predicted"/>